<keyword evidence="2" id="KW-1185">Reference proteome</keyword>
<feature type="non-terminal residue" evidence="1">
    <location>
        <position position="1"/>
    </location>
</feature>
<protein>
    <submittedName>
        <fullName evidence="1">10077_t:CDS:1</fullName>
    </submittedName>
</protein>
<evidence type="ECO:0000313" key="2">
    <source>
        <dbReference type="Proteomes" id="UP000789702"/>
    </source>
</evidence>
<name>A0ACA9QIW2_9GLOM</name>
<organism evidence="1 2">
    <name type="scientific">Dentiscutata heterogama</name>
    <dbReference type="NCBI Taxonomy" id="1316150"/>
    <lineage>
        <taxon>Eukaryota</taxon>
        <taxon>Fungi</taxon>
        <taxon>Fungi incertae sedis</taxon>
        <taxon>Mucoromycota</taxon>
        <taxon>Glomeromycotina</taxon>
        <taxon>Glomeromycetes</taxon>
        <taxon>Diversisporales</taxon>
        <taxon>Gigasporaceae</taxon>
        <taxon>Dentiscutata</taxon>
    </lineage>
</organism>
<dbReference type="EMBL" id="CAJVPU010045865">
    <property type="protein sequence ID" value="CAG8750400.1"/>
    <property type="molecule type" value="Genomic_DNA"/>
</dbReference>
<reference evidence="1" key="1">
    <citation type="submission" date="2021-06" db="EMBL/GenBank/DDBJ databases">
        <authorList>
            <person name="Kallberg Y."/>
            <person name="Tangrot J."/>
            <person name="Rosling A."/>
        </authorList>
    </citation>
    <scope>NUCLEOTIDE SEQUENCE</scope>
    <source>
        <strain evidence="1">IL203A</strain>
    </source>
</reference>
<accession>A0ACA9QIW2</accession>
<sequence>NIESTQSWMSQFRIPLQRIPNRFAQGSANVHASSDATTGSGSTTARYNGAEPPFSRAKPTRIIALSANLELYDWLMVLIRLHVTQAEPST</sequence>
<evidence type="ECO:0000313" key="1">
    <source>
        <dbReference type="EMBL" id="CAG8750400.1"/>
    </source>
</evidence>
<gene>
    <name evidence="1" type="ORF">DHETER_LOCUS14598</name>
</gene>
<comment type="caution">
    <text evidence="1">The sequence shown here is derived from an EMBL/GenBank/DDBJ whole genome shotgun (WGS) entry which is preliminary data.</text>
</comment>
<proteinExistence type="predicted"/>
<dbReference type="Proteomes" id="UP000789702">
    <property type="component" value="Unassembled WGS sequence"/>
</dbReference>
<feature type="non-terminal residue" evidence="1">
    <location>
        <position position="90"/>
    </location>
</feature>